<evidence type="ECO:0000313" key="2">
    <source>
        <dbReference type="EMBL" id="RZO76620.1"/>
    </source>
</evidence>
<reference evidence="2 3" key="1">
    <citation type="submission" date="2019-02" db="EMBL/GenBank/DDBJ databases">
        <title>Prokaryotic population dynamics and viral predation in marine succession experiment using metagenomics: the confinement effect.</title>
        <authorList>
            <person name="Haro-Moreno J.M."/>
            <person name="Rodriguez-Valera F."/>
            <person name="Lopez-Perez M."/>
        </authorList>
    </citation>
    <scope>NUCLEOTIDE SEQUENCE [LARGE SCALE GENOMIC DNA]</scope>
    <source>
        <strain evidence="2">MED-G158</strain>
    </source>
</reference>
<sequence length="207" mass="23625">MNLESPQNISLFPLRMVMFPGSRLDLQIFERRYLDLVSQCMRNDAGFGVCLLREGEEVVREASRQTIHRTGTYCKIVDWDQLDNGLLVITIEGLAKFRISDCWQGDGGLLEATVDFSDQDRTGKDPIPLDDAYNALVDLLQNLENHPMVEQKNLSINYDNLWDLGWRLGELIPIEVSKKQQLLEIDDPWERISAIEKLVADMANEAG</sequence>
<keyword evidence="2" id="KW-0378">Hydrolase</keyword>
<dbReference type="InterPro" id="IPR003111">
    <property type="entry name" value="Lon_prtase_N"/>
</dbReference>
<dbReference type="InterPro" id="IPR015947">
    <property type="entry name" value="PUA-like_sf"/>
</dbReference>
<dbReference type="PANTHER" id="PTHR46732:SF8">
    <property type="entry name" value="ATP-DEPENDENT PROTEASE LA (LON) DOMAIN PROTEIN"/>
    <property type="match status" value="1"/>
</dbReference>
<dbReference type="GO" id="GO:0006508">
    <property type="term" value="P:proteolysis"/>
    <property type="evidence" value="ECO:0007669"/>
    <property type="project" value="UniProtKB-KW"/>
</dbReference>
<dbReference type="GO" id="GO:0008233">
    <property type="term" value="F:peptidase activity"/>
    <property type="evidence" value="ECO:0007669"/>
    <property type="project" value="UniProtKB-KW"/>
</dbReference>
<dbReference type="Gene3D" id="1.10.4060.10">
    <property type="entry name" value="BPP1347 like domain"/>
    <property type="match status" value="1"/>
</dbReference>
<keyword evidence="2" id="KW-0645">Protease</keyword>
<name>A0A520S2B2_9GAMM</name>
<dbReference type="SUPFAM" id="SSF88697">
    <property type="entry name" value="PUA domain-like"/>
    <property type="match status" value="1"/>
</dbReference>
<dbReference type="PANTHER" id="PTHR46732">
    <property type="entry name" value="ATP-DEPENDENT PROTEASE LA (LON) DOMAIN PROTEIN"/>
    <property type="match status" value="1"/>
</dbReference>
<accession>A0A520S2B2</accession>
<dbReference type="Proteomes" id="UP000320404">
    <property type="component" value="Unassembled WGS sequence"/>
</dbReference>
<evidence type="ECO:0000313" key="3">
    <source>
        <dbReference type="Proteomes" id="UP000320404"/>
    </source>
</evidence>
<proteinExistence type="predicted"/>
<comment type="caution">
    <text evidence="2">The sequence shown here is derived from an EMBL/GenBank/DDBJ whole genome shotgun (WGS) entry which is preliminary data.</text>
</comment>
<dbReference type="Gene3D" id="2.30.130.40">
    <property type="entry name" value="LON domain-like"/>
    <property type="match status" value="1"/>
</dbReference>
<dbReference type="Pfam" id="PF02190">
    <property type="entry name" value="LON_substr_bdg"/>
    <property type="match status" value="1"/>
</dbReference>
<organism evidence="2 3">
    <name type="scientific">OM182 bacterium</name>
    <dbReference type="NCBI Taxonomy" id="2510334"/>
    <lineage>
        <taxon>Bacteria</taxon>
        <taxon>Pseudomonadati</taxon>
        <taxon>Pseudomonadota</taxon>
        <taxon>Gammaproteobacteria</taxon>
        <taxon>OMG group</taxon>
        <taxon>OM182 clade</taxon>
    </lineage>
</organism>
<feature type="domain" description="Lon N-terminal" evidence="1">
    <location>
        <begin position="6"/>
        <end position="203"/>
    </location>
</feature>
<dbReference type="InterPro" id="IPR046336">
    <property type="entry name" value="Lon_prtase_N_sf"/>
</dbReference>
<dbReference type="AlphaFoldDB" id="A0A520S2B2"/>
<gene>
    <name evidence="2" type="ORF">EVA69_02720</name>
</gene>
<protein>
    <submittedName>
        <fullName evidence="2">ATP-dependent protease</fullName>
    </submittedName>
</protein>
<evidence type="ECO:0000259" key="1">
    <source>
        <dbReference type="PROSITE" id="PS51787"/>
    </source>
</evidence>
<dbReference type="SMART" id="SM00464">
    <property type="entry name" value="LON"/>
    <property type="match status" value="1"/>
</dbReference>
<dbReference type="EMBL" id="SHAH01000027">
    <property type="protein sequence ID" value="RZO76620.1"/>
    <property type="molecule type" value="Genomic_DNA"/>
</dbReference>
<dbReference type="PROSITE" id="PS51787">
    <property type="entry name" value="LON_N"/>
    <property type="match status" value="1"/>
</dbReference>